<proteinExistence type="predicted"/>
<comment type="caution">
    <text evidence="2">The sequence shown here is derived from an EMBL/GenBank/DDBJ whole genome shotgun (WGS) entry which is preliminary data.</text>
</comment>
<protein>
    <recommendedName>
        <fullName evidence="3">DUF4386 domain-containing protein</fullName>
    </recommendedName>
</protein>
<feature type="transmembrane region" description="Helical" evidence="1">
    <location>
        <begin position="131"/>
        <end position="152"/>
    </location>
</feature>
<evidence type="ECO:0008006" key="3">
    <source>
        <dbReference type="Google" id="ProtNLM"/>
    </source>
</evidence>
<keyword evidence="1" id="KW-0472">Membrane</keyword>
<feature type="transmembrane region" description="Helical" evidence="1">
    <location>
        <begin position="108"/>
        <end position="125"/>
    </location>
</feature>
<keyword evidence="1" id="KW-0812">Transmembrane</keyword>
<accession>A0A645FQN1</accession>
<dbReference type="InterPro" id="IPR025495">
    <property type="entry name" value="DUF4386"/>
</dbReference>
<name>A0A645FQN1_9ZZZZ</name>
<feature type="transmembrane region" description="Helical" evidence="1">
    <location>
        <begin position="25"/>
        <end position="43"/>
    </location>
</feature>
<dbReference type="EMBL" id="VSSQ01061128">
    <property type="protein sequence ID" value="MPN14493.1"/>
    <property type="molecule type" value="Genomic_DNA"/>
</dbReference>
<dbReference type="Pfam" id="PF14329">
    <property type="entry name" value="DUF4386"/>
    <property type="match status" value="1"/>
</dbReference>
<evidence type="ECO:0000256" key="1">
    <source>
        <dbReference type="SAM" id="Phobius"/>
    </source>
</evidence>
<feature type="transmembrane region" description="Helical" evidence="1">
    <location>
        <begin position="86"/>
        <end position="103"/>
    </location>
</feature>
<evidence type="ECO:0000313" key="2">
    <source>
        <dbReference type="EMBL" id="MPN14493.1"/>
    </source>
</evidence>
<organism evidence="2">
    <name type="scientific">bioreactor metagenome</name>
    <dbReference type="NCBI Taxonomy" id="1076179"/>
    <lineage>
        <taxon>unclassified sequences</taxon>
        <taxon>metagenomes</taxon>
        <taxon>ecological metagenomes</taxon>
    </lineage>
</organism>
<reference evidence="2" key="1">
    <citation type="submission" date="2019-08" db="EMBL/GenBank/DDBJ databases">
        <authorList>
            <person name="Kucharzyk K."/>
            <person name="Murdoch R.W."/>
            <person name="Higgins S."/>
            <person name="Loffler F."/>
        </authorList>
    </citation>
    <scope>NUCLEOTIDE SEQUENCE</scope>
</reference>
<gene>
    <name evidence="2" type="ORF">SDC9_161820</name>
</gene>
<dbReference type="AlphaFoldDB" id="A0A645FQN1"/>
<keyword evidence="1" id="KW-1133">Transmembrane helix</keyword>
<sequence>MINNVLVAVMYLGFYVMLRKRNGSLMLIAILLGFLGIAAYLGSNKSFEMLQLSRLYFDAGTEEQRTVALAAGQAMLSGWQGTAFDIYYILNGIALILIAYVMLKSDVFTKFTAVIGLVSGVLMMIPSTAGMIGLVFSLLSLIPWYVFSILAARQFFRFSRQN</sequence>